<dbReference type="HOGENOM" id="CLU_132264_0_0_1"/>
<gene>
    <name evidence="2" type="primary">Dana\GF15468</name>
    <name evidence="2" type="synonym">dana_GLEANR_16234</name>
    <name evidence="2" type="ORF">GF15468</name>
</gene>
<dbReference type="OrthoDB" id="7844357at2759"/>
<keyword evidence="1" id="KW-0732">Signal</keyword>
<protein>
    <submittedName>
        <fullName evidence="2">Uncharacterized protein</fullName>
    </submittedName>
</protein>
<evidence type="ECO:0000313" key="3">
    <source>
        <dbReference type="Proteomes" id="UP000007801"/>
    </source>
</evidence>
<accession>B3ML43</accession>
<dbReference type="FunCoup" id="B3ML43">
    <property type="interactions" value="14"/>
</dbReference>
<keyword evidence="3" id="KW-1185">Reference proteome</keyword>
<feature type="signal peptide" evidence="1">
    <location>
        <begin position="1"/>
        <end position="21"/>
    </location>
</feature>
<organism evidence="2 3">
    <name type="scientific">Drosophila ananassae</name>
    <name type="common">Fruit fly</name>
    <dbReference type="NCBI Taxonomy" id="7217"/>
    <lineage>
        <taxon>Eukaryota</taxon>
        <taxon>Metazoa</taxon>
        <taxon>Ecdysozoa</taxon>
        <taxon>Arthropoda</taxon>
        <taxon>Hexapoda</taxon>
        <taxon>Insecta</taxon>
        <taxon>Pterygota</taxon>
        <taxon>Neoptera</taxon>
        <taxon>Endopterygota</taxon>
        <taxon>Diptera</taxon>
        <taxon>Brachycera</taxon>
        <taxon>Muscomorpha</taxon>
        <taxon>Ephydroidea</taxon>
        <taxon>Drosophilidae</taxon>
        <taxon>Drosophila</taxon>
        <taxon>Sophophora</taxon>
    </lineage>
</organism>
<dbReference type="Proteomes" id="UP000007801">
    <property type="component" value="Unassembled WGS sequence"/>
</dbReference>
<name>B3ML43_DROAN</name>
<dbReference type="GeneID" id="6498276"/>
<dbReference type="KEGG" id="dan:6498276"/>
<dbReference type="InParanoid" id="B3ML43"/>
<dbReference type="AlphaFoldDB" id="B3ML43"/>
<proteinExistence type="predicted"/>
<sequence>MGNRVLWTLLVALVALQSSGAAPIMANIQLDLYVANEVVQMLSSTLDEIARFLQPVINEAERTFPPDAHSFLLSEIKKLVNLIGELDENSDELDEIGEMFDLIGIAQIFDPSDYPDLSDTDQIVVRILEEHGIEVFEQKLIAKFDKTMHKIEQRIEKYIMGMSDSKATRKADFIEWFNDFKNESDIGEKIEMLFSQKYLFA</sequence>
<dbReference type="GO" id="GO:0007608">
    <property type="term" value="P:sensory perception of smell"/>
    <property type="evidence" value="ECO:0007669"/>
    <property type="project" value="EnsemblMetazoa"/>
</dbReference>
<evidence type="ECO:0000256" key="1">
    <source>
        <dbReference type="SAM" id="SignalP"/>
    </source>
</evidence>
<reference evidence="2 3" key="1">
    <citation type="journal article" date="2007" name="Nature">
        <title>Evolution of genes and genomes on the Drosophila phylogeny.</title>
        <authorList>
            <consortium name="Drosophila 12 Genomes Consortium"/>
            <person name="Clark A.G."/>
            <person name="Eisen M.B."/>
            <person name="Smith D.R."/>
            <person name="Bergman C.M."/>
            <person name="Oliver B."/>
            <person name="Markow T.A."/>
            <person name="Kaufman T.C."/>
            <person name="Kellis M."/>
            <person name="Gelbart W."/>
            <person name="Iyer V.N."/>
            <person name="Pollard D.A."/>
            <person name="Sackton T.B."/>
            <person name="Larracuente A.M."/>
            <person name="Singh N.D."/>
            <person name="Abad J.P."/>
            <person name="Abt D.N."/>
            <person name="Adryan B."/>
            <person name="Aguade M."/>
            <person name="Akashi H."/>
            <person name="Anderson W.W."/>
            <person name="Aquadro C.F."/>
            <person name="Ardell D.H."/>
            <person name="Arguello R."/>
            <person name="Artieri C.G."/>
            <person name="Barbash D.A."/>
            <person name="Barker D."/>
            <person name="Barsanti P."/>
            <person name="Batterham P."/>
            <person name="Batzoglou S."/>
            <person name="Begun D."/>
            <person name="Bhutkar A."/>
            <person name="Blanco E."/>
            <person name="Bosak S.A."/>
            <person name="Bradley R.K."/>
            <person name="Brand A.D."/>
            <person name="Brent M.R."/>
            <person name="Brooks A.N."/>
            <person name="Brown R.H."/>
            <person name="Butlin R.K."/>
            <person name="Caggese C."/>
            <person name="Calvi B.R."/>
            <person name="Bernardo de Carvalho A."/>
            <person name="Caspi A."/>
            <person name="Castrezana S."/>
            <person name="Celniker S.E."/>
            <person name="Chang J.L."/>
            <person name="Chapple C."/>
            <person name="Chatterji S."/>
            <person name="Chinwalla A."/>
            <person name="Civetta A."/>
            <person name="Clifton S.W."/>
            <person name="Comeron J.M."/>
            <person name="Costello J.C."/>
            <person name="Coyne J.A."/>
            <person name="Daub J."/>
            <person name="David R.G."/>
            <person name="Delcher A.L."/>
            <person name="Delehaunty K."/>
            <person name="Do C.B."/>
            <person name="Ebling H."/>
            <person name="Edwards K."/>
            <person name="Eickbush T."/>
            <person name="Evans J.D."/>
            <person name="Filipski A."/>
            <person name="Findeiss S."/>
            <person name="Freyhult E."/>
            <person name="Fulton L."/>
            <person name="Fulton R."/>
            <person name="Garcia A.C."/>
            <person name="Gardiner A."/>
            <person name="Garfield D.A."/>
            <person name="Garvin B.E."/>
            <person name="Gibson G."/>
            <person name="Gilbert D."/>
            <person name="Gnerre S."/>
            <person name="Godfrey J."/>
            <person name="Good R."/>
            <person name="Gotea V."/>
            <person name="Gravely B."/>
            <person name="Greenberg A.J."/>
            <person name="Griffiths-Jones S."/>
            <person name="Gross S."/>
            <person name="Guigo R."/>
            <person name="Gustafson E.A."/>
            <person name="Haerty W."/>
            <person name="Hahn M.W."/>
            <person name="Halligan D.L."/>
            <person name="Halpern A.L."/>
            <person name="Halter G.M."/>
            <person name="Han M.V."/>
            <person name="Heger A."/>
            <person name="Hillier L."/>
            <person name="Hinrichs A.S."/>
            <person name="Holmes I."/>
            <person name="Hoskins R.A."/>
            <person name="Hubisz M.J."/>
            <person name="Hultmark D."/>
            <person name="Huntley M.A."/>
            <person name="Jaffe D.B."/>
            <person name="Jagadeeshan S."/>
            <person name="Jeck W.R."/>
            <person name="Johnson J."/>
            <person name="Jones C.D."/>
            <person name="Jordan W.C."/>
            <person name="Karpen G.H."/>
            <person name="Kataoka E."/>
            <person name="Keightley P.D."/>
            <person name="Kheradpour P."/>
            <person name="Kirkness E.F."/>
            <person name="Koerich L.B."/>
            <person name="Kristiansen K."/>
            <person name="Kudrna D."/>
            <person name="Kulathinal R.J."/>
            <person name="Kumar S."/>
            <person name="Kwok R."/>
            <person name="Lander E."/>
            <person name="Langley C.H."/>
            <person name="Lapoint R."/>
            <person name="Lazzaro B.P."/>
            <person name="Lee S.J."/>
            <person name="Levesque L."/>
            <person name="Li R."/>
            <person name="Lin C.F."/>
            <person name="Lin M.F."/>
            <person name="Lindblad-Toh K."/>
            <person name="Llopart A."/>
            <person name="Long M."/>
            <person name="Low L."/>
            <person name="Lozovsky E."/>
            <person name="Lu J."/>
            <person name="Luo M."/>
            <person name="Machado C.A."/>
            <person name="Makalowski W."/>
            <person name="Marzo M."/>
            <person name="Matsuda M."/>
            <person name="Matzkin L."/>
            <person name="McAllister B."/>
            <person name="McBride C.S."/>
            <person name="McKernan B."/>
            <person name="McKernan K."/>
            <person name="Mendez-Lago M."/>
            <person name="Minx P."/>
            <person name="Mollenhauer M.U."/>
            <person name="Montooth K."/>
            <person name="Mount S.M."/>
            <person name="Mu X."/>
            <person name="Myers E."/>
            <person name="Negre B."/>
            <person name="Newfeld S."/>
            <person name="Nielsen R."/>
            <person name="Noor M.A."/>
            <person name="O'Grady P."/>
            <person name="Pachter L."/>
            <person name="Papaceit M."/>
            <person name="Parisi M.J."/>
            <person name="Parisi M."/>
            <person name="Parts L."/>
            <person name="Pedersen J.S."/>
            <person name="Pesole G."/>
            <person name="Phillippy A.M."/>
            <person name="Ponting C.P."/>
            <person name="Pop M."/>
            <person name="Porcelli D."/>
            <person name="Powell J.R."/>
            <person name="Prohaska S."/>
            <person name="Pruitt K."/>
            <person name="Puig M."/>
            <person name="Quesneville H."/>
            <person name="Ram K.R."/>
            <person name="Rand D."/>
            <person name="Rasmussen M.D."/>
            <person name="Reed L.K."/>
            <person name="Reenan R."/>
            <person name="Reily A."/>
            <person name="Remington K.A."/>
            <person name="Rieger T.T."/>
            <person name="Ritchie M.G."/>
            <person name="Robin C."/>
            <person name="Rogers Y.H."/>
            <person name="Rohde C."/>
            <person name="Rozas J."/>
            <person name="Rubenfield M.J."/>
            <person name="Ruiz A."/>
            <person name="Russo S."/>
            <person name="Salzberg S.L."/>
            <person name="Sanchez-Gracia A."/>
            <person name="Saranga D.J."/>
            <person name="Sato H."/>
            <person name="Schaeffer S.W."/>
            <person name="Schatz M.C."/>
            <person name="Schlenke T."/>
            <person name="Schwartz R."/>
            <person name="Segarra C."/>
            <person name="Singh R.S."/>
            <person name="Sirot L."/>
            <person name="Sirota M."/>
            <person name="Sisneros N.B."/>
            <person name="Smith C.D."/>
            <person name="Smith T.F."/>
            <person name="Spieth J."/>
            <person name="Stage D.E."/>
            <person name="Stark A."/>
            <person name="Stephan W."/>
            <person name="Strausberg R.L."/>
            <person name="Strempel S."/>
            <person name="Sturgill D."/>
            <person name="Sutton G."/>
            <person name="Sutton G.G."/>
            <person name="Tao W."/>
            <person name="Teichmann S."/>
            <person name="Tobari Y.N."/>
            <person name="Tomimura Y."/>
            <person name="Tsolas J.M."/>
            <person name="Valente V.L."/>
            <person name="Venter E."/>
            <person name="Venter J.C."/>
            <person name="Vicario S."/>
            <person name="Vieira F.G."/>
            <person name="Vilella A.J."/>
            <person name="Villasante A."/>
            <person name="Walenz B."/>
            <person name="Wang J."/>
            <person name="Wasserman M."/>
            <person name="Watts T."/>
            <person name="Wilson D."/>
            <person name="Wilson R.K."/>
            <person name="Wing R.A."/>
            <person name="Wolfner M.F."/>
            <person name="Wong A."/>
            <person name="Wong G.K."/>
            <person name="Wu C.I."/>
            <person name="Wu G."/>
            <person name="Yamamoto D."/>
            <person name="Yang H.P."/>
            <person name="Yang S.P."/>
            <person name="Yorke J.A."/>
            <person name="Yoshida K."/>
            <person name="Zdobnov E."/>
            <person name="Zhang P."/>
            <person name="Zhang Y."/>
            <person name="Zimin A.V."/>
            <person name="Baldwin J."/>
            <person name="Abdouelleil A."/>
            <person name="Abdulkadir J."/>
            <person name="Abebe A."/>
            <person name="Abera B."/>
            <person name="Abreu J."/>
            <person name="Acer S.C."/>
            <person name="Aftuck L."/>
            <person name="Alexander A."/>
            <person name="An P."/>
            <person name="Anderson E."/>
            <person name="Anderson S."/>
            <person name="Arachi H."/>
            <person name="Azer M."/>
            <person name="Bachantsang P."/>
            <person name="Barry A."/>
            <person name="Bayul T."/>
            <person name="Berlin A."/>
            <person name="Bessette D."/>
            <person name="Bloom T."/>
            <person name="Blye J."/>
            <person name="Boguslavskiy L."/>
            <person name="Bonnet C."/>
            <person name="Boukhgalter B."/>
            <person name="Bourzgui I."/>
            <person name="Brown A."/>
            <person name="Cahill P."/>
            <person name="Channer S."/>
            <person name="Cheshatsang Y."/>
            <person name="Chuda L."/>
            <person name="Citroen M."/>
            <person name="Collymore A."/>
            <person name="Cooke P."/>
            <person name="Costello M."/>
            <person name="D'Aco K."/>
            <person name="Daza R."/>
            <person name="De Haan G."/>
            <person name="DeGray S."/>
            <person name="DeMaso C."/>
            <person name="Dhargay N."/>
            <person name="Dooley K."/>
            <person name="Dooley E."/>
            <person name="Doricent M."/>
            <person name="Dorje P."/>
            <person name="Dorjee K."/>
            <person name="Dupes A."/>
            <person name="Elong R."/>
            <person name="Falk J."/>
            <person name="Farina A."/>
            <person name="Faro S."/>
            <person name="Ferguson D."/>
            <person name="Fisher S."/>
            <person name="Foley C.D."/>
            <person name="Franke A."/>
            <person name="Friedrich D."/>
            <person name="Gadbois L."/>
            <person name="Gearin G."/>
            <person name="Gearin C.R."/>
            <person name="Giannoukos G."/>
            <person name="Goode T."/>
            <person name="Graham J."/>
            <person name="Grandbois E."/>
            <person name="Grewal S."/>
            <person name="Gyaltsen K."/>
            <person name="Hafez N."/>
            <person name="Hagos B."/>
            <person name="Hall J."/>
            <person name="Henson C."/>
            <person name="Hollinger A."/>
            <person name="Honan T."/>
            <person name="Huard M.D."/>
            <person name="Hughes L."/>
            <person name="Hurhula B."/>
            <person name="Husby M.E."/>
            <person name="Kamat A."/>
            <person name="Kanga B."/>
            <person name="Kashin S."/>
            <person name="Khazanovich D."/>
            <person name="Kisner P."/>
            <person name="Lance K."/>
            <person name="Lara M."/>
            <person name="Lee W."/>
            <person name="Lennon N."/>
            <person name="Letendre F."/>
            <person name="LeVine R."/>
            <person name="Lipovsky A."/>
            <person name="Liu X."/>
            <person name="Liu J."/>
            <person name="Liu S."/>
            <person name="Lokyitsang T."/>
            <person name="Lokyitsang Y."/>
            <person name="Lubonja R."/>
            <person name="Lui A."/>
            <person name="MacDonald P."/>
            <person name="Magnisalis V."/>
            <person name="Maru K."/>
            <person name="Matthews C."/>
            <person name="McCusker W."/>
            <person name="McDonough S."/>
            <person name="Mehta T."/>
            <person name="Meldrim J."/>
            <person name="Meneus L."/>
            <person name="Mihai O."/>
            <person name="Mihalev A."/>
            <person name="Mihova T."/>
            <person name="Mittelman R."/>
            <person name="Mlenga V."/>
            <person name="Montmayeur A."/>
            <person name="Mulrain L."/>
            <person name="Navidi A."/>
            <person name="Naylor J."/>
            <person name="Negash T."/>
            <person name="Nguyen T."/>
            <person name="Nguyen N."/>
            <person name="Nicol R."/>
            <person name="Norbu C."/>
            <person name="Norbu N."/>
            <person name="Novod N."/>
            <person name="O'Neill B."/>
            <person name="Osman S."/>
            <person name="Markiewicz E."/>
            <person name="Oyono O.L."/>
            <person name="Patti C."/>
            <person name="Phunkhang P."/>
            <person name="Pierre F."/>
            <person name="Priest M."/>
            <person name="Raghuraman S."/>
            <person name="Rege F."/>
            <person name="Reyes R."/>
            <person name="Rise C."/>
            <person name="Rogov P."/>
            <person name="Ross K."/>
            <person name="Ryan E."/>
            <person name="Settipalli S."/>
            <person name="Shea T."/>
            <person name="Sherpa N."/>
            <person name="Shi L."/>
            <person name="Shih D."/>
            <person name="Sparrow T."/>
            <person name="Spaulding J."/>
            <person name="Stalker J."/>
            <person name="Stange-Thomann N."/>
            <person name="Stavropoulos S."/>
            <person name="Stone C."/>
            <person name="Strader C."/>
            <person name="Tesfaye S."/>
            <person name="Thomson T."/>
            <person name="Thoulutsang Y."/>
            <person name="Thoulutsang D."/>
            <person name="Topham K."/>
            <person name="Topping I."/>
            <person name="Tsamla T."/>
            <person name="Vassiliev H."/>
            <person name="Vo A."/>
            <person name="Wangchuk T."/>
            <person name="Wangdi T."/>
            <person name="Weiand M."/>
            <person name="Wilkinson J."/>
            <person name="Wilson A."/>
            <person name="Yadav S."/>
            <person name="Young G."/>
            <person name="Yu Q."/>
            <person name="Zembek L."/>
            <person name="Zhong D."/>
            <person name="Zimmer A."/>
            <person name="Zwirko Z."/>
            <person name="Jaffe D.B."/>
            <person name="Alvarez P."/>
            <person name="Brockman W."/>
            <person name="Butler J."/>
            <person name="Chin C."/>
            <person name="Gnerre S."/>
            <person name="Grabherr M."/>
            <person name="Kleber M."/>
            <person name="Mauceli E."/>
            <person name="MacCallum I."/>
        </authorList>
    </citation>
    <scope>NUCLEOTIDE SEQUENCE [LARGE SCALE GENOMIC DNA]</scope>
    <source>
        <strain evidence="3">Tucson 14024-0371.13</strain>
    </source>
</reference>
<dbReference type="EMBL" id="CH902620">
    <property type="protein sequence ID" value="EDV31661.2"/>
    <property type="molecule type" value="Genomic_DNA"/>
</dbReference>
<evidence type="ECO:0000313" key="2">
    <source>
        <dbReference type="EMBL" id="EDV31661.2"/>
    </source>
</evidence>
<feature type="chain" id="PRO_5006454807" evidence="1">
    <location>
        <begin position="22"/>
        <end position="201"/>
    </location>
</feature>
<dbReference type="STRING" id="7217.B3ML43"/>
<dbReference type="GO" id="GO:0005634">
    <property type="term" value="C:nucleus"/>
    <property type="evidence" value="ECO:0007669"/>
    <property type="project" value="EnsemblMetazoa"/>
</dbReference>